<dbReference type="EMBL" id="JN563929">
    <property type="protein sequence ID" value="AEO95640.1"/>
    <property type="molecule type" value="Genomic_DNA"/>
</dbReference>
<geneLocation type="chloroplast" evidence="1"/>
<keyword evidence="1" id="KW-0934">Plastid</keyword>
<proteinExistence type="predicted"/>
<name>G3LV50_9SOLA</name>
<reference evidence="1" key="1">
    <citation type="journal article" date="2012" name="Proc. Natl. Acad. Sci. U.S.A.">
        <title>Cell-to-cell movement of plastids in plants.</title>
        <authorList>
            <person name="Thyssen G."/>
            <person name="Svab Z."/>
            <person name="Maliga P."/>
        </authorList>
    </citation>
    <scope>NUCLEOTIDE SEQUENCE</scope>
</reference>
<sequence length="92" mass="10439">MGKSPIPGLCNVLYLLGYGRAFYQRFLIYPCVIPVEAYTRGVGAGRTILKRTPHSLDREDHQDFAIRCRIYSNSKSSDRIGISIPIRSELSY</sequence>
<dbReference type="EMBL" id="JN563929">
    <property type="protein sequence ID" value="AEO95592.1"/>
    <property type="molecule type" value="Genomic_DNA"/>
</dbReference>
<evidence type="ECO:0000313" key="1">
    <source>
        <dbReference type="EMBL" id="AEO95592.1"/>
    </source>
</evidence>
<keyword evidence="1" id="KW-0150">Chloroplast</keyword>
<accession>G3LV50</accession>
<dbReference type="GeneID" id="11258642"/>
<dbReference type="RefSeq" id="YP_004891683.1">
    <property type="nucleotide sequence ID" value="NC_016068.1"/>
</dbReference>
<protein>
    <submittedName>
        <fullName evidence="1">Uncharacterized protein</fullName>
    </submittedName>
</protein>
<dbReference type="GeneID" id="11258654"/>
<organism evidence="1">
    <name type="scientific">Nicotiana undulata</name>
    <dbReference type="NCBI Taxonomy" id="118713"/>
    <lineage>
        <taxon>Eukaryota</taxon>
        <taxon>Viridiplantae</taxon>
        <taxon>Streptophyta</taxon>
        <taxon>Embryophyta</taxon>
        <taxon>Tracheophyta</taxon>
        <taxon>Spermatophyta</taxon>
        <taxon>Magnoliopsida</taxon>
        <taxon>eudicotyledons</taxon>
        <taxon>Gunneridae</taxon>
        <taxon>Pentapetalae</taxon>
        <taxon>asterids</taxon>
        <taxon>lamiids</taxon>
        <taxon>Solanales</taxon>
        <taxon>Solanaceae</taxon>
        <taxon>Nicotianoideae</taxon>
        <taxon>Nicotianeae</taxon>
        <taxon>Nicotiana</taxon>
    </lineage>
</organism>
<dbReference type="AlphaFoldDB" id="G3LV50"/>
<dbReference type="RefSeq" id="YP_004891654.1">
    <property type="nucleotide sequence ID" value="NC_016068.1"/>
</dbReference>